<dbReference type="AlphaFoldDB" id="A0A2I1R138"/>
<dbReference type="RefSeq" id="WP_101823091.1">
    <property type="nucleotide sequence ID" value="NZ_PKJC01000042.1"/>
</dbReference>
<name>A0A2I1R138_9ACTN</name>
<proteinExistence type="predicted"/>
<sequence>MSRRRTNRIRAITGLINAQANLAGTQTRLAQIELDEKRFEDAVAQRDRYYPVVDEAVTAHEVQLFTYQQLVASAYPTYTPHRTENFDDQ</sequence>
<comment type="caution">
    <text evidence="1">The sequence shown here is derived from an EMBL/GenBank/DDBJ whole genome shotgun (WGS) entry which is preliminary data.</text>
</comment>
<dbReference type="Proteomes" id="UP000234662">
    <property type="component" value="Unassembled WGS sequence"/>
</dbReference>
<evidence type="ECO:0000313" key="2">
    <source>
        <dbReference type="Proteomes" id="UP000234662"/>
    </source>
</evidence>
<dbReference type="EMBL" id="PKJC01000042">
    <property type="protein sequence ID" value="PKZ62832.1"/>
    <property type="molecule type" value="Genomic_DNA"/>
</dbReference>
<gene>
    <name evidence="1" type="ORF">CYJ73_24985</name>
</gene>
<protein>
    <submittedName>
        <fullName evidence="1">Uncharacterized protein</fullName>
    </submittedName>
</protein>
<evidence type="ECO:0000313" key="1">
    <source>
        <dbReference type="EMBL" id="PKZ62832.1"/>
    </source>
</evidence>
<organism evidence="1 2">
    <name type="scientific">Gordonia terrae</name>
    <dbReference type="NCBI Taxonomy" id="2055"/>
    <lineage>
        <taxon>Bacteria</taxon>
        <taxon>Bacillati</taxon>
        <taxon>Actinomycetota</taxon>
        <taxon>Actinomycetes</taxon>
        <taxon>Mycobacteriales</taxon>
        <taxon>Gordoniaceae</taxon>
        <taxon>Gordonia</taxon>
    </lineage>
</organism>
<reference evidence="1 2" key="1">
    <citation type="submission" date="2017-12" db="EMBL/GenBank/DDBJ databases">
        <title>Phylogenetic diversity of female urinary microbiome.</title>
        <authorList>
            <person name="Thomas-White K."/>
            <person name="Wolfe A.J."/>
        </authorList>
    </citation>
    <scope>NUCLEOTIDE SEQUENCE [LARGE SCALE GENOMIC DNA]</scope>
    <source>
        <strain evidence="1 2">UMB0777</strain>
    </source>
</reference>
<accession>A0A2I1R138</accession>